<sequence>MAGYVLLDRFVPVLVSRRVGPMNAETMASLRNEVNARMRASNEKIALVYDALPSAAGAPDAAARKVVADWWREDRELLIRRCACIEFCLPSAVSRGVLTAILWIATPPIPTGVHSDSRTAVEAAIERAGRRGTIEPIAVLKALDALSTPVRAS</sequence>
<dbReference type="Proteomes" id="UP000034883">
    <property type="component" value="Chromosome"/>
</dbReference>
<gene>
    <name evidence="1" type="ORF">DB32_007458</name>
</gene>
<dbReference type="EMBL" id="CP011125">
    <property type="protein sequence ID" value="AKF10309.1"/>
    <property type="molecule type" value="Genomic_DNA"/>
</dbReference>
<dbReference type="RefSeq" id="WP_053237284.1">
    <property type="nucleotide sequence ID" value="NZ_CP011125.1"/>
</dbReference>
<proteinExistence type="predicted"/>
<dbReference type="AlphaFoldDB" id="A0A0F6SHE6"/>
<name>A0A0F6SHE6_9BACT</name>
<dbReference type="OrthoDB" id="5525140at2"/>
<keyword evidence="2" id="KW-1185">Reference proteome</keyword>
<evidence type="ECO:0000313" key="1">
    <source>
        <dbReference type="EMBL" id="AKF10309.1"/>
    </source>
</evidence>
<protein>
    <submittedName>
        <fullName evidence="1">Uncharacterized protein</fullName>
    </submittedName>
</protein>
<dbReference type="KEGG" id="samy:DB32_007458"/>
<reference evidence="1 2" key="1">
    <citation type="submission" date="2015-03" db="EMBL/GenBank/DDBJ databases">
        <title>Genome assembly of Sandaracinus amylolyticus DSM 53668.</title>
        <authorList>
            <person name="Sharma G."/>
            <person name="Subramanian S."/>
        </authorList>
    </citation>
    <scope>NUCLEOTIDE SEQUENCE [LARGE SCALE GENOMIC DNA]</scope>
    <source>
        <strain evidence="1 2">DSM 53668</strain>
    </source>
</reference>
<dbReference type="STRING" id="927083.DB32_007458"/>
<accession>A0A0F6SHE6</accession>
<organism evidence="1 2">
    <name type="scientific">Sandaracinus amylolyticus</name>
    <dbReference type="NCBI Taxonomy" id="927083"/>
    <lineage>
        <taxon>Bacteria</taxon>
        <taxon>Pseudomonadati</taxon>
        <taxon>Myxococcota</taxon>
        <taxon>Polyangia</taxon>
        <taxon>Polyangiales</taxon>
        <taxon>Sandaracinaceae</taxon>
        <taxon>Sandaracinus</taxon>
    </lineage>
</organism>
<evidence type="ECO:0000313" key="2">
    <source>
        <dbReference type="Proteomes" id="UP000034883"/>
    </source>
</evidence>